<feature type="transmembrane region" description="Helical" evidence="1">
    <location>
        <begin position="37"/>
        <end position="58"/>
    </location>
</feature>
<dbReference type="Proteomes" id="UP000293661">
    <property type="component" value="Segment"/>
</dbReference>
<organism evidence="2 3">
    <name type="scientific">Mycobacterium phage Kevin1</name>
    <dbReference type="NCBI Taxonomy" id="2530132"/>
    <lineage>
        <taxon>Viruses</taxon>
        <taxon>Duplodnaviria</taxon>
        <taxon>Heunggongvirae</taxon>
        <taxon>Uroviricota</taxon>
        <taxon>Caudoviricetes</taxon>
        <taxon>Nclasvirinae</taxon>
        <taxon>Charlievirus</taxon>
        <taxon>Charlievirus Kevin1</taxon>
    </lineage>
</organism>
<reference evidence="2 3" key="1">
    <citation type="submission" date="2019-02" db="EMBL/GenBank/DDBJ databases">
        <authorList>
            <person name="Zhang K.D."/>
            <person name="Akoto F."/>
            <person name="Faltine-Gonzalez D.Z."/>
            <person name="Kenna M.A."/>
            <person name="Korenberg J.B."/>
            <person name="Mageeney C.M."/>
            <person name="Mendello K.R."/>
            <person name="Pyfer L.M."/>
            <person name="Ramirez W.A."/>
            <person name="Reisner J.R."/>
            <person name="Thoonkuzhy M.J."/>
            <person name="Veliz C.A."/>
            <person name="Zuilkoski C.M."/>
            <person name="Ware V.C."/>
            <person name="Garlena R.A."/>
            <person name="Russell D.A."/>
            <person name="Pope W.H."/>
            <person name="Jacobs-Sera D."/>
            <person name="Hatfull G.F."/>
        </authorList>
    </citation>
    <scope>NUCLEOTIDE SEQUENCE [LARGE SCALE GENOMIC DNA]</scope>
</reference>
<keyword evidence="1" id="KW-0472">Membrane</keyword>
<sequence length="67" mass="7210">MLDKLTPARRQWLYSIIVAAIALAVGYKVIAPEHAPMWLDLAANVLGIGGTGTAGYMLSQQRKDGIL</sequence>
<protein>
    <submittedName>
        <fullName evidence="2">Holin</fullName>
    </submittedName>
</protein>
<proteinExistence type="predicted"/>
<evidence type="ECO:0000313" key="3">
    <source>
        <dbReference type="Proteomes" id="UP000293661"/>
    </source>
</evidence>
<name>A0A481VTQ9_9CAUD</name>
<dbReference type="RefSeq" id="YP_010052031.1">
    <property type="nucleotide sequence ID" value="NC_054451.1"/>
</dbReference>
<feature type="transmembrane region" description="Helical" evidence="1">
    <location>
        <begin position="12"/>
        <end position="31"/>
    </location>
</feature>
<gene>
    <name evidence="2" type="primary">28</name>
    <name evidence="2" type="ORF">SEA_KEVIN1_28</name>
</gene>
<dbReference type="GeneID" id="64367843"/>
<evidence type="ECO:0000256" key="1">
    <source>
        <dbReference type="SAM" id="Phobius"/>
    </source>
</evidence>
<dbReference type="EMBL" id="MK524500">
    <property type="protein sequence ID" value="QBI97272.1"/>
    <property type="molecule type" value="Genomic_DNA"/>
</dbReference>
<evidence type="ECO:0000313" key="2">
    <source>
        <dbReference type="EMBL" id="QBI97272.1"/>
    </source>
</evidence>
<keyword evidence="1" id="KW-0812">Transmembrane</keyword>
<keyword evidence="3" id="KW-1185">Reference proteome</keyword>
<dbReference type="KEGG" id="vg:64367843"/>
<accession>A0A481VTQ9</accession>
<keyword evidence="1" id="KW-1133">Transmembrane helix</keyword>